<comment type="caution">
    <text evidence="3">The sequence shown here is derived from an EMBL/GenBank/DDBJ whole genome shotgun (WGS) entry which is preliminary data.</text>
</comment>
<dbReference type="Pfam" id="PF00313">
    <property type="entry name" value="CSD"/>
    <property type="match status" value="1"/>
</dbReference>
<dbReference type="PRINTS" id="PR00050">
    <property type="entry name" value="COLDSHOCK"/>
</dbReference>
<dbReference type="CDD" id="cd04458">
    <property type="entry name" value="CSP_CDS"/>
    <property type="match status" value="1"/>
</dbReference>
<gene>
    <name evidence="3" type="ORF">PhCBS80983_g00808</name>
</gene>
<reference evidence="3 4" key="1">
    <citation type="journal article" date="2019" name="Sci. Rep.">
        <title>Comparative genomics of chytrid fungi reveal insights into the obligate biotrophic and pathogenic lifestyle of Synchytrium endobioticum.</title>
        <authorList>
            <person name="van de Vossenberg B.T.L.H."/>
            <person name="Warris S."/>
            <person name="Nguyen H.D.T."/>
            <person name="van Gent-Pelzer M.P.E."/>
            <person name="Joly D.L."/>
            <person name="van de Geest H.C."/>
            <person name="Bonants P.J.M."/>
            <person name="Smith D.S."/>
            <person name="Levesque C.A."/>
            <person name="van der Lee T.A.J."/>
        </authorList>
    </citation>
    <scope>NUCLEOTIDE SEQUENCE [LARGE SCALE GENOMIC DNA]</scope>
    <source>
        <strain evidence="3 4">CBS 809.83</strain>
    </source>
</reference>
<dbReference type="SMART" id="SM00357">
    <property type="entry name" value="CSP"/>
    <property type="match status" value="1"/>
</dbReference>
<dbReference type="Gene3D" id="2.40.50.140">
    <property type="entry name" value="Nucleic acid-binding proteins"/>
    <property type="match status" value="1"/>
</dbReference>
<evidence type="ECO:0000259" key="2">
    <source>
        <dbReference type="PROSITE" id="PS51857"/>
    </source>
</evidence>
<dbReference type="InterPro" id="IPR002059">
    <property type="entry name" value="CSP_DNA-bd"/>
</dbReference>
<dbReference type="AlphaFoldDB" id="A0A507EEQ8"/>
<dbReference type="InterPro" id="IPR012340">
    <property type="entry name" value="NA-bd_OB-fold"/>
</dbReference>
<proteinExistence type="predicted"/>
<dbReference type="InterPro" id="IPR050181">
    <property type="entry name" value="Cold_shock_domain"/>
</dbReference>
<sequence>MCASYYPTRATGRVKFFNSQKGYGFIVPDVGDVEVFVHHTAIRNAGGFRSLGEEELVEYDVVLGPKGSQAANVSGPNGRPVRGDNRPMRFSRPSYGWNPVSLPLSPPRTPGMSTPHLMSPISPVMGPYSTAATPTMMPAYYNPNGWMPSYTPYGYPSSPPQTMFYYGNYGVPTSQPTYLPDMGDGSRSYGNQQRSRRNSNAGGRAMRGAYGEQPDAGRK</sequence>
<dbReference type="EMBL" id="QEAQ01000005">
    <property type="protein sequence ID" value="TPX61885.1"/>
    <property type="molecule type" value="Genomic_DNA"/>
</dbReference>
<name>A0A507EEQ8_9FUNG</name>
<accession>A0A507EEQ8</accession>
<dbReference type="PROSITE" id="PS51857">
    <property type="entry name" value="CSD_2"/>
    <property type="match status" value="1"/>
</dbReference>
<dbReference type="GO" id="GO:0003676">
    <property type="term" value="F:nucleic acid binding"/>
    <property type="evidence" value="ECO:0007669"/>
    <property type="project" value="InterPro"/>
</dbReference>
<organism evidence="3 4">
    <name type="scientific">Powellomyces hirtus</name>
    <dbReference type="NCBI Taxonomy" id="109895"/>
    <lineage>
        <taxon>Eukaryota</taxon>
        <taxon>Fungi</taxon>
        <taxon>Fungi incertae sedis</taxon>
        <taxon>Chytridiomycota</taxon>
        <taxon>Chytridiomycota incertae sedis</taxon>
        <taxon>Chytridiomycetes</taxon>
        <taxon>Spizellomycetales</taxon>
        <taxon>Powellomycetaceae</taxon>
        <taxon>Powellomyces</taxon>
    </lineage>
</organism>
<feature type="domain" description="CSD" evidence="2">
    <location>
        <begin position="9"/>
        <end position="75"/>
    </location>
</feature>
<feature type="compositionally biased region" description="Polar residues" evidence="1">
    <location>
        <begin position="188"/>
        <end position="201"/>
    </location>
</feature>
<evidence type="ECO:0000313" key="3">
    <source>
        <dbReference type="EMBL" id="TPX61885.1"/>
    </source>
</evidence>
<dbReference type="PANTHER" id="PTHR11544">
    <property type="entry name" value="COLD SHOCK DOMAIN CONTAINING PROTEINS"/>
    <property type="match status" value="1"/>
</dbReference>
<dbReference type="InterPro" id="IPR019844">
    <property type="entry name" value="CSD_CS"/>
</dbReference>
<dbReference type="InterPro" id="IPR011129">
    <property type="entry name" value="CSD"/>
</dbReference>
<evidence type="ECO:0000256" key="1">
    <source>
        <dbReference type="SAM" id="MobiDB-lite"/>
    </source>
</evidence>
<dbReference type="STRING" id="109895.A0A507EEQ8"/>
<feature type="region of interest" description="Disordered" evidence="1">
    <location>
        <begin position="176"/>
        <end position="219"/>
    </location>
</feature>
<dbReference type="Proteomes" id="UP000318582">
    <property type="component" value="Unassembled WGS sequence"/>
</dbReference>
<dbReference type="PROSITE" id="PS00352">
    <property type="entry name" value="CSD_1"/>
    <property type="match status" value="1"/>
</dbReference>
<keyword evidence="4" id="KW-1185">Reference proteome</keyword>
<dbReference type="SUPFAM" id="SSF50249">
    <property type="entry name" value="Nucleic acid-binding proteins"/>
    <property type="match status" value="1"/>
</dbReference>
<evidence type="ECO:0000313" key="4">
    <source>
        <dbReference type="Proteomes" id="UP000318582"/>
    </source>
</evidence>
<protein>
    <recommendedName>
        <fullName evidence="2">CSD domain-containing protein</fullName>
    </recommendedName>
</protein>